<dbReference type="Pfam" id="PF01451">
    <property type="entry name" value="LMWPc"/>
    <property type="match status" value="1"/>
</dbReference>
<evidence type="ECO:0000313" key="3">
    <source>
        <dbReference type="EMBL" id="MCG2621910.1"/>
    </source>
</evidence>
<proteinExistence type="predicted"/>
<dbReference type="PANTHER" id="PTHR43428">
    <property type="entry name" value="ARSENATE REDUCTASE"/>
    <property type="match status" value="1"/>
</dbReference>
<dbReference type="SUPFAM" id="SSF52788">
    <property type="entry name" value="Phosphotyrosine protein phosphatases I"/>
    <property type="match status" value="1"/>
</dbReference>
<sequence length="144" mass="15303">MTGSPAYRPSVLFVCERNAGRSQMAAGFLAQLARGTIDVRSAGLRPAREVSRDVVAAMAEEGIDISAERPKALTAQAVEDADIVVSLGCGGNVPVPPGKRYEDWDLADAKGKDVAGLRPLRDEIRGRVQQLLTELLPALHPDAS</sequence>
<reference evidence="3" key="1">
    <citation type="submission" date="2022-01" db="EMBL/GenBank/DDBJ databases">
        <authorList>
            <person name="Jo J.-H."/>
            <person name="Im W.-T."/>
        </authorList>
    </citation>
    <scope>NUCLEOTIDE SEQUENCE</scope>
    <source>
        <strain evidence="3">I2-34</strain>
    </source>
</reference>
<gene>
    <name evidence="3" type="ORF">LVY72_08255</name>
</gene>
<dbReference type="Gene3D" id="3.40.50.2300">
    <property type="match status" value="1"/>
</dbReference>
<evidence type="ECO:0000259" key="2">
    <source>
        <dbReference type="SMART" id="SM00226"/>
    </source>
</evidence>
<dbReference type="RefSeq" id="WP_237819586.1">
    <property type="nucleotide sequence ID" value="NZ_JAKLTQ010000004.1"/>
</dbReference>
<keyword evidence="4" id="KW-1185">Reference proteome</keyword>
<feature type="domain" description="Phosphotyrosine protein phosphatase I" evidence="2">
    <location>
        <begin position="9"/>
        <end position="134"/>
    </location>
</feature>
<dbReference type="Proteomes" id="UP001165368">
    <property type="component" value="Unassembled WGS sequence"/>
</dbReference>
<comment type="caution">
    <text evidence="3">The sequence shown here is derived from an EMBL/GenBank/DDBJ whole genome shotgun (WGS) entry which is preliminary data.</text>
</comment>
<dbReference type="SMART" id="SM00226">
    <property type="entry name" value="LMWPc"/>
    <property type="match status" value="1"/>
</dbReference>
<dbReference type="InterPro" id="IPR023485">
    <property type="entry name" value="Ptyr_pPase"/>
</dbReference>
<evidence type="ECO:0000256" key="1">
    <source>
        <dbReference type="ARBA" id="ARBA00022849"/>
    </source>
</evidence>
<organism evidence="3 4">
    <name type="scientific">Arthrobacter hankyongi</name>
    <dbReference type="NCBI Taxonomy" id="2904801"/>
    <lineage>
        <taxon>Bacteria</taxon>
        <taxon>Bacillati</taxon>
        <taxon>Actinomycetota</taxon>
        <taxon>Actinomycetes</taxon>
        <taxon>Micrococcales</taxon>
        <taxon>Micrococcaceae</taxon>
        <taxon>Arthrobacter</taxon>
    </lineage>
</organism>
<dbReference type="PANTHER" id="PTHR43428:SF1">
    <property type="entry name" value="ARSENATE REDUCTASE"/>
    <property type="match status" value="1"/>
</dbReference>
<keyword evidence="1" id="KW-0059">Arsenical resistance</keyword>
<dbReference type="EMBL" id="JAKLTQ010000004">
    <property type="protein sequence ID" value="MCG2621910.1"/>
    <property type="molecule type" value="Genomic_DNA"/>
</dbReference>
<name>A0ABS9L5F3_9MICC</name>
<evidence type="ECO:0000313" key="4">
    <source>
        <dbReference type="Proteomes" id="UP001165368"/>
    </source>
</evidence>
<accession>A0ABS9L5F3</accession>
<protein>
    <submittedName>
        <fullName evidence="3">Heat-shock protein HtpX</fullName>
    </submittedName>
</protein>
<dbReference type="InterPro" id="IPR036196">
    <property type="entry name" value="Ptyr_pPase_sf"/>
</dbReference>